<dbReference type="AlphaFoldDB" id="A0A9P5MR11"/>
<evidence type="ECO:0000313" key="2">
    <source>
        <dbReference type="EMBL" id="KAF8470444.1"/>
    </source>
</evidence>
<protein>
    <submittedName>
        <fullName evidence="2">Uncharacterized protein</fullName>
    </submittedName>
</protein>
<feature type="transmembrane region" description="Helical" evidence="1">
    <location>
        <begin position="52"/>
        <end position="70"/>
    </location>
</feature>
<comment type="caution">
    <text evidence="2">The sequence shown here is derived from an EMBL/GenBank/DDBJ whole genome shotgun (WGS) entry which is preliminary data.</text>
</comment>
<reference evidence="2" key="1">
    <citation type="submission" date="2019-10" db="EMBL/GenBank/DDBJ databases">
        <authorList>
            <consortium name="DOE Joint Genome Institute"/>
            <person name="Kuo A."/>
            <person name="Miyauchi S."/>
            <person name="Kiss E."/>
            <person name="Drula E."/>
            <person name="Kohler A."/>
            <person name="Sanchez-Garcia M."/>
            <person name="Andreopoulos B."/>
            <person name="Barry K.W."/>
            <person name="Bonito G."/>
            <person name="Buee M."/>
            <person name="Carver A."/>
            <person name="Chen C."/>
            <person name="Cichocki N."/>
            <person name="Clum A."/>
            <person name="Culley D."/>
            <person name="Crous P.W."/>
            <person name="Fauchery L."/>
            <person name="Girlanda M."/>
            <person name="Hayes R."/>
            <person name="Keri Z."/>
            <person name="LaButti K."/>
            <person name="Lipzen A."/>
            <person name="Lombard V."/>
            <person name="Magnuson J."/>
            <person name="Maillard F."/>
            <person name="Morin E."/>
            <person name="Murat C."/>
            <person name="Nolan M."/>
            <person name="Ohm R."/>
            <person name="Pangilinan J."/>
            <person name="Pereira M."/>
            <person name="Perotto S."/>
            <person name="Peter M."/>
            <person name="Riley R."/>
            <person name="Sitrit Y."/>
            <person name="Stielow B."/>
            <person name="Szollosi G."/>
            <person name="Zifcakova L."/>
            <person name="Stursova M."/>
            <person name="Spatafora J.W."/>
            <person name="Tedersoo L."/>
            <person name="Vaario L.-M."/>
            <person name="Yamada A."/>
            <person name="Yan M."/>
            <person name="Wang P."/>
            <person name="Xu J."/>
            <person name="Bruns T."/>
            <person name="Baldrian P."/>
            <person name="Vilgalys R."/>
            <person name="Henrissat B."/>
            <person name="Grigoriev I.V."/>
            <person name="Hibbett D."/>
            <person name="Nagy L.G."/>
            <person name="Martin F.M."/>
        </authorList>
    </citation>
    <scope>NUCLEOTIDE SEQUENCE</scope>
    <source>
        <strain evidence="2">Prilba</strain>
    </source>
</reference>
<evidence type="ECO:0000256" key="1">
    <source>
        <dbReference type="SAM" id="Phobius"/>
    </source>
</evidence>
<reference evidence="2" key="2">
    <citation type="journal article" date="2020" name="Nat. Commun.">
        <title>Large-scale genome sequencing of mycorrhizal fungi provides insights into the early evolution of symbiotic traits.</title>
        <authorList>
            <person name="Miyauchi S."/>
            <person name="Kiss E."/>
            <person name="Kuo A."/>
            <person name="Drula E."/>
            <person name="Kohler A."/>
            <person name="Sanchez-Garcia M."/>
            <person name="Morin E."/>
            <person name="Andreopoulos B."/>
            <person name="Barry K.W."/>
            <person name="Bonito G."/>
            <person name="Buee M."/>
            <person name="Carver A."/>
            <person name="Chen C."/>
            <person name="Cichocki N."/>
            <person name="Clum A."/>
            <person name="Culley D."/>
            <person name="Crous P.W."/>
            <person name="Fauchery L."/>
            <person name="Girlanda M."/>
            <person name="Hayes R.D."/>
            <person name="Keri Z."/>
            <person name="LaButti K."/>
            <person name="Lipzen A."/>
            <person name="Lombard V."/>
            <person name="Magnuson J."/>
            <person name="Maillard F."/>
            <person name="Murat C."/>
            <person name="Nolan M."/>
            <person name="Ohm R.A."/>
            <person name="Pangilinan J."/>
            <person name="Pereira M.F."/>
            <person name="Perotto S."/>
            <person name="Peter M."/>
            <person name="Pfister S."/>
            <person name="Riley R."/>
            <person name="Sitrit Y."/>
            <person name="Stielow J.B."/>
            <person name="Szollosi G."/>
            <person name="Zifcakova L."/>
            <person name="Stursova M."/>
            <person name="Spatafora J.W."/>
            <person name="Tedersoo L."/>
            <person name="Vaario L.M."/>
            <person name="Yamada A."/>
            <person name="Yan M."/>
            <person name="Wang P."/>
            <person name="Xu J."/>
            <person name="Bruns T."/>
            <person name="Baldrian P."/>
            <person name="Vilgalys R."/>
            <person name="Dunand C."/>
            <person name="Henrissat B."/>
            <person name="Grigoriev I.V."/>
            <person name="Hibbett D."/>
            <person name="Nagy L.G."/>
            <person name="Martin F.M."/>
        </authorList>
    </citation>
    <scope>NUCLEOTIDE SEQUENCE</scope>
    <source>
        <strain evidence="2">Prilba</strain>
    </source>
</reference>
<name>A0A9P5MR11_9AGAM</name>
<gene>
    <name evidence="2" type="ORF">DFH94DRAFT_771271</name>
</gene>
<proteinExistence type="predicted"/>
<evidence type="ECO:0000313" key="3">
    <source>
        <dbReference type="Proteomes" id="UP000759537"/>
    </source>
</evidence>
<sequence>MAIGHLFSVLAVYSLMCSDDRLVLQRRTEVVTPRPRLCSYRVSPWKMLVNTIRVSFVIITLLPPFSRALLSARRPHCTKMNRS</sequence>
<dbReference type="Proteomes" id="UP000759537">
    <property type="component" value="Unassembled WGS sequence"/>
</dbReference>
<keyword evidence="1" id="KW-0812">Transmembrane</keyword>
<organism evidence="2 3">
    <name type="scientific">Russula ochroleuca</name>
    <dbReference type="NCBI Taxonomy" id="152965"/>
    <lineage>
        <taxon>Eukaryota</taxon>
        <taxon>Fungi</taxon>
        <taxon>Dikarya</taxon>
        <taxon>Basidiomycota</taxon>
        <taxon>Agaricomycotina</taxon>
        <taxon>Agaricomycetes</taxon>
        <taxon>Russulales</taxon>
        <taxon>Russulaceae</taxon>
        <taxon>Russula</taxon>
    </lineage>
</organism>
<accession>A0A9P5MR11</accession>
<keyword evidence="1" id="KW-0472">Membrane</keyword>
<keyword evidence="1" id="KW-1133">Transmembrane helix</keyword>
<keyword evidence="3" id="KW-1185">Reference proteome</keyword>
<dbReference type="EMBL" id="WHVB01000025">
    <property type="protein sequence ID" value="KAF8470444.1"/>
    <property type="molecule type" value="Genomic_DNA"/>
</dbReference>